<comment type="caution">
    <text evidence="1">The sequence shown here is derived from an EMBL/GenBank/DDBJ whole genome shotgun (WGS) entry which is preliminary data.</text>
</comment>
<accession>A0ABS0B719</accession>
<name>A0ABS0B719_9GAMM</name>
<organism evidence="1 2">
    <name type="scientific">Lysobacter niastensis</name>
    <dbReference type="NCBI Taxonomy" id="380629"/>
    <lineage>
        <taxon>Bacteria</taxon>
        <taxon>Pseudomonadati</taxon>
        <taxon>Pseudomonadota</taxon>
        <taxon>Gammaproteobacteria</taxon>
        <taxon>Lysobacterales</taxon>
        <taxon>Lysobacteraceae</taxon>
        <taxon>Lysobacter</taxon>
    </lineage>
</organism>
<gene>
    <name evidence="1" type="ORF">IU514_12400</name>
</gene>
<reference evidence="1 2" key="1">
    <citation type="submission" date="2020-11" db="EMBL/GenBank/DDBJ databases">
        <title>Draft Genome Sequence and Secondary Metabolite Biosynthetic Potential of the Lysobacter niastensis Type strain DSM 18481.</title>
        <authorList>
            <person name="Turrini P."/>
            <person name="Artuso I."/>
            <person name="Tescari M."/>
            <person name="Lugli G.A."/>
            <person name="Frangipani E."/>
            <person name="Ventura M."/>
            <person name="Visca P."/>
        </authorList>
    </citation>
    <scope>NUCLEOTIDE SEQUENCE [LARGE SCALE GENOMIC DNA]</scope>
    <source>
        <strain evidence="1 2">DSM 18481</strain>
    </source>
</reference>
<evidence type="ECO:0000313" key="1">
    <source>
        <dbReference type="EMBL" id="MBF6024826.1"/>
    </source>
</evidence>
<dbReference type="RefSeq" id="WP_194931412.1">
    <property type="nucleotide sequence ID" value="NZ_JADLZT010000006.1"/>
</dbReference>
<protein>
    <submittedName>
        <fullName evidence="1">Uncharacterized protein</fullName>
    </submittedName>
</protein>
<keyword evidence="2" id="KW-1185">Reference proteome</keyword>
<proteinExistence type="predicted"/>
<evidence type="ECO:0000313" key="2">
    <source>
        <dbReference type="Proteomes" id="UP001429984"/>
    </source>
</evidence>
<dbReference type="Proteomes" id="UP001429984">
    <property type="component" value="Unassembled WGS sequence"/>
</dbReference>
<dbReference type="EMBL" id="JADLZT010000006">
    <property type="protein sequence ID" value="MBF6024826.1"/>
    <property type="molecule type" value="Genomic_DNA"/>
</dbReference>
<sequence>MATDADIDEIKRMCVLLFLELQEIRRKLEIEPVGSRDRDEYQIAVPGHLTEFENKMRHLVNVLPQREA</sequence>